<dbReference type="OrthoDB" id="549750at2759"/>
<sequence>MCKLNYAGGEPFVHPEYLGEIVTVISNGSLVKARLDRAARAPSEHVRAVRGLI</sequence>
<reference evidence="1 2" key="1">
    <citation type="journal article" date="2015" name="Genome Biol. Evol.">
        <title>Phylogenomic analyses indicate that early fungi evolved digesting cell walls of algal ancestors of land plants.</title>
        <authorList>
            <person name="Chang Y."/>
            <person name="Wang S."/>
            <person name="Sekimoto S."/>
            <person name="Aerts A.L."/>
            <person name="Choi C."/>
            <person name="Clum A."/>
            <person name="LaButti K.M."/>
            <person name="Lindquist E.A."/>
            <person name="Yee Ngan C."/>
            <person name="Ohm R.A."/>
            <person name="Salamov A.A."/>
            <person name="Grigoriev I.V."/>
            <person name="Spatafora J.W."/>
            <person name="Berbee M.L."/>
        </authorList>
    </citation>
    <scope>NUCLEOTIDE SEQUENCE [LARGE SCALE GENOMIC DNA]</scope>
    <source>
        <strain evidence="1 2">JEL478</strain>
    </source>
</reference>
<organism evidence="1 2">
    <name type="scientific">Gonapodya prolifera (strain JEL478)</name>
    <name type="common">Monoblepharis prolifera</name>
    <dbReference type="NCBI Taxonomy" id="1344416"/>
    <lineage>
        <taxon>Eukaryota</taxon>
        <taxon>Fungi</taxon>
        <taxon>Fungi incertae sedis</taxon>
        <taxon>Chytridiomycota</taxon>
        <taxon>Chytridiomycota incertae sedis</taxon>
        <taxon>Monoblepharidomycetes</taxon>
        <taxon>Monoblepharidales</taxon>
        <taxon>Gonapodyaceae</taxon>
        <taxon>Gonapodya</taxon>
    </lineage>
</organism>
<evidence type="ECO:0000313" key="2">
    <source>
        <dbReference type="Proteomes" id="UP000070544"/>
    </source>
</evidence>
<gene>
    <name evidence="1" type="ORF">M427DRAFT_59597</name>
</gene>
<dbReference type="AlphaFoldDB" id="A0A139A7V4"/>
<protein>
    <submittedName>
        <fullName evidence="1">Uncharacterized protein</fullName>
    </submittedName>
</protein>
<name>A0A139A7V4_GONPJ</name>
<dbReference type="EMBL" id="KQ965788">
    <property type="protein sequence ID" value="KXS12453.1"/>
    <property type="molecule type" value="Genomic_DNA"/>
</dbReference>
<evidence type="ECO:0000313" key="1">
    <source>
        <dbReference type="EMBL" id="KXS12453.1"/>
    </source>
</evidence>
<accession>A0A139A7V4</accession>
<dbReference type="Proteomes" id="UP000070544">
    <property type="component" value="Unassembled WGS sequence"/>
</dbReference>
<keyword evidence="2" id="KW-1185">Reference proteome</keyword>
<proteinExistence type="predicted"/>